<reference evidence="1" key="1">
    <citation type="submission" date="2018-06" db="EMBL/GenBank/DDBJ databases">
        <authorList>
            <consortium name="Pathogen Informatics"/>
            <person name="Doyle S."/>
        </authorList>
    </citation>
    <scope>NUCLEOTIDE SEQUENCE [LARGE SCALE GENOMIC DNA]</scope>
    <source>
        <strain evidence="1">NCTC11421</strain>
    </source>
</reference>
<proteinExistence type="predicted"/>
<dbReference type="EMBL" id="UGRI01000001">
    <property type="protein sequence ID" value="SUA25099.1"/>
    <property type="molecule type" value="Genomic_DNA"/>
</dbReference>
<sequence length="35" mass="3642">MVKDLLGRGWNIINGIAVAFVYTCSPTPTSSSAAT</sequence>
<name>A0A378W123_NEIGO</name>
<organism evidence="1">
    <name type="scientific">Neisseria gonorrhoeae</name>
    <dbReference type="NCBI Taxonomy" id="485"/>
    <lineage>
        <taxon>Bacteria</taxon>
        <taxon>Pseudomonadati</taxon>
        <taxon>Pseudomonadota</taxon>
        <taxon>Betaproteobacteria</taxon>
        <taxon>Neisseriales</taxon>
        <taxon>Neisseriaceae</taxon>
        <taxon>Neisseria</taxon>
    </lineage>
</organism>
<dbReference type="AlphaFoldDB" id="A0A378W123"/>
<accession>A0A378W123</accession>
<gene>
    <name evidence="1" type="ORF">NCTC11421_03107</name>
</gene>
<evidence type="ECO:0000313" key="1">
    <source>
        <dbReference type="EMBL" id="SUA25099.1"/>
    </source>
</evidence>
<protein>
    <submittedName>
        <fullName evidence="1">TnaB</fullName>
    </submittedName>
</protein>